<feature type="transmembrane region" description="Helical" evidence="1">
    <location>
        <begin position="90"/>
        <end position="110"/>
    </location>
</feature>
<dbReference type="InterPro" id="IPR047928">
    <property type="entry name" value="Perm_prefix_1"/>
</dbReference>
<name>A0ABM7RK32_9BACT</name>
<keyword evidence="1" id="KW-0812">Transmembrane</keyword>
<accession>A0ABM7RK32</accession>
<evidence type="ECO:0008006" key="4">
    <source>
        <dbReference type="Google" id="ProtNLM"/>
    </source>
</evidence>
<keyword evidence="1" id="KW-0472">Membrane</keyword>
<dbReference type="Proteomes" id="UP001374893">
    <property type="component" value="Chromosome"/>
</dbReference>
<organism evidence="2 3">
    <name type="scientific">Haloferula helveola</name>
    <dbReference type="NCBI Taxonomy" id="490095"/>
    <lineage>
        <taxon>Bacteria</taxon>
        <taxon>Pseudomonadati</taxon>
        <taxon>Verrucomicrobiota</taxon>
        <taxon>Verrucomicrobiia</taxon>
        <taxon>Verrucomicrobiales</taxon>
        <taxon>Verrucomicrobiaceae</taxon>
        <taxon>Haloferula</taxon>
    </lineage>
</organism>
<evidence type="ECO:0000313" key="3">
    <source>
        <dbReference type="Proteomes" id="UP001374893"/>
    </source>
</evidence>
<dbReference type="EMBL" id="AP024702">
    <property type="protein sequence ID" value="BCX47979.1"/>
    <property type="molecule type" value="Genomic_DNA"/>
</dbReference>
<feature type="transmembrane region" description="Helical" evidence="1">
    <location>
        <begin position="224"/>
        <end position="241"/>
    </location>
</feature>
<dbReference type="NCBIfam" id="NF038403">
    <property type="entry name" value="perm_prefix_1"/>
    <property type="match status" value="1"/>
</dbReference>
<feature type="transmembrane region" description="Helical" evidence="1">
    <location>
        <begin position="116"/>
        <end position="135"/>
    </location>
</feature>
<proteinExistence type="predicted"/>
<evidence type="ECO:0000256" key="1">
    <source>
        <dbReference type="SAM" id="Phobius"/>
    </source>
</evidence>
<keyword evidence="1" id="KW-1133">Transmembrane helix</keyword>
<reference evidence="2 3" key="1">
    <citation type="submission" date="2021-06" db="EMBL/GenBank/DDBJ databases">
        <title>Complete genome of Haloferula helveola possessing various polysaccharide degrading enzymes.</title>
        <authorList>
            <person name="Takami H."/>
            <person name="Huang C."/>
            <person name="Hamasaki K."/>
        </authorList>
    </citation>
    <scope>NUCLEOTIDE SEQUENCE [LARGE SCALE GENOMIC DNA]</scope>
    <source>
        <strain evidence="2 3">CN-1</strain>
    </source>
</reference>
<gene>
    <name evidence="2" type="ORF">HAHE_18870</name>
</gene>
<dbReference type="RefSeq" id="WP_338690491.1">
    <property type="nucleotide sequence ID" value="NZ_AP024702.1"/>
</dbReference>
<feature type="transmembrane region" description="Helical" evidence="1">
    <location>
        <begin position="144"/>
        <end position="165"/>
    </location>
</feature>
<feature type="transmembrane region" description="Helical" evidence="1">
    <location>
        <begin position="195"/>
        <end position="215"/>
    </location>
</feature>
<evidence type="ECO:0000313" key="2">
    <source>
        <dbReference type="EMBL" id="BCX47979.1"/>
    </source>
</evidence>
<sequence>MNETSHQRIDGFLSRLEGALTGPASRSRDIVNEVKADLDDHIERFRANGLSEDEAVDRALEEMGNPYELAHQVGREVPPFGGEWLTVIRYLAAGGLAIWLLVLMWTFRAWSYGTDGVRAVFCVVCLHAPVILLLWPRIIWRRNWLFGVIPAGAAFLAALVLGAGGTTHSSEPVPLPQPGDPAVELASTPESGLPLAGIILFTTAAILTAVLLLAIQQRVQRRRVFLLLVGGILLVEIPFEIEEFLFRKDRELVREHIAGVVDRTGSFPNTDELRNDGPELHAKGVSVYSTEDDFSLFWNRPLSSGFAICFSAKDNRVWIQD</sequence>
<dbReference type="Pfam" id="PF22564">
    <property type="entry name" value="HAAS"/>
    <property type="match status" value="1"/>
</dbReference>
<keyword evidence="3" id="KW-1185">Reference proteome</keyword>
<protein>
    <recommendedName>
        <fullName evidence="4">DUF1700 domain-containing protein</fullName>
    </recommendedName>
</protein>